<feature type="region of interest" description="Disordered" evidence="1">
    <location>
        <begin position="303"/>
        <end position="523"/>
    </location>
</feature>
<reference evidence="2 3" key="1">
    <citation type="journal article" date="2016" name="Mol. Biol. Evol.">
        <title>Comparative Genomics of Early-Diverging Mushroom-Forming Fungi Provides Insights into the Origins of Lignocellulose Decay Capabilities.</title>
        <authorList>
            <person name="Nagy L.G."/>
            <person name="Riley R."/>
            <person name="Tritt A."/>
            <person name="Adam C."/>
            <person name="Daum C."/>
            <person name="Floudas D."/>
            <person name="Sun H."/>
            <person name="Yadav J.S."/>
            <person name="Pangilinan J."/>
            <person name="Larsson K.H."/>
            <person name="Matsuura K."/>
            <person name="Barry K."/>
            <person name="Labutti K."/>
            <person name="Kuo R."/>
            <person name="Ohm R.A."/>
            <person name="Bhattacharya S.S."/>
            <person name="Shirouzu T."/>
            <person name="Yoshinaga Y."/>
            <person name="Martin F.M."/>
            <person name="Grigoriev I.V."/>
            <person name="Hibbett D.S."/>
        </authorList>
    </citation>
    <scope>NUCLEOTIDE SEQUENCE [LARGE SCALE GENOMIC DNA]</scope>
    <source>
        <strain evidence="2 3">93-53</strain>
    </source>
</reference>
<gene>
    <name evidence="2" type="ORF">LAESUDRAFT_755480</name>
</gene>
<feature type="compositionally biased region" description="Polar residues" evidence="1">
    <location>
        <begin position="509"/>
        <end position="522"/>
    </location>
</feature>
<feature type="compositionally biased region" description="Polar residues" evidence="1">
    <location>
        <begin position="73"/>
        <end position="84"/>
    </location>
</feature>
<accession>A0A165GU58</accession>
<feature type="compositionally biased region" description="Low complexity" evidence="1">
    <location>
        <begin position="487"/>
        <end position="496"/>
    </location>
</feature>
<feature type="compositionally biased region" description="Low complexity" evidence="1">
    <location>
        <begin position="16"/>
        <end position="37"/>
    </location>
</feature>
<feature type="region of interest" description="Disordered" evidence="1">
    <location>
        <begin position="1"/>
        <end position="84"/>
    </location>
</feature>
<dbReference type="EMBL" id="KV427608">
    <property type="protein sequence ID" value="KZT10816.1"/>
    <property type="molecule type" value="Genomic_DNA"/>
</dbReference>
<feature type="compositionally biased region" description="Pro residues" evidence="1">
    <location>
        <begin position="640"/>
        <end position="649"/>
    </location>
</feature>
<feature type="compositionally biased region" description="Low complexity" evidence="1">
    <location>
        <begin position="322"/>
        <end position="333"/>
    </location>
</feature>
<feature type="compositionally biased region" description="Low complexity" evidence="1">
    <location>
        <begin position="355"/>
        <end position="381"/>
    </location>
</feature>
<evidence type="ECO:0000313" key="2">
    <source>
        <dbReference type="EMBL" id="KZT10816.1"/>
    </source>
</evidence>
<proteinExistence type="predicted"/>
<dbReference type="RefSeq" id="XP_040768556.1">
    <property type="nucleotide sequence ID" value="XM_040912027.1"/>
</dbReference>
<name>A0A165GU58_9APHY</name>
<sequence>MAKGEITPFPLDLSPNTRPANSSASTSNAASPNTGTAPCRPPSFSLPGPVQRLLDFGSSPVREGEKPAPTPLRSRSMTAPSSPTEQIPILTLRLSGPSFLDTVIRDMCTKEPLYIIQTMADLTQIYRLDTKAGEAGKAATIQWPPNVSMTGKGKIRSGKSVQMGSGSWREVEDFLKVGTLGAFASRKFNLPHFPHSLKWRLVPGSCYVCNTAGIKGPIAVLDAAVLSASPRLRIYETLISPDLARSQQNFAGIPFLLIDYLVATALLLTTTTQEWLDRPANAPLPGSSSRTVQKWLRILHPESYPARENDRPVQNTRPQGETPISSPTTPFSSAGSSFVRGSHHSWPASSASGGSEQITTPTTPSTQSSSSGSRRPASAEALSSTVKEPIQESERQAGPTPADVSVPNAATVPPTPSAPPQVRFRVANPEPSPSYFASTSTPMPPQPRDYTSPPPATAPSATALEYASVNPRPSTMSSHPFAYDSFPRPSSSSRTTSVRKPRRLPTPPISQDQRAITSQGQPQIPELFRAKSGPSAHRPLHTSASYAGLNAWSAAAQAEATVSGSRAPVRRSLRSMRMIPPALPPPQHVPLPVPPKLSMEYGHGDSLNGVSEAGCGRAQRDLAPAMRSLALTSSADPPRPHPLPQPPPQIEHAYSHSRGAMDGGGVHVDAGRVRASYPHVDHVTETDSVYEMPPPAYDAIDFSVRVQVPGGHGRRRGRGQ</sequence>
<dbReference type="OrthoDB" id="3270497at2759"/>
<organism evidence="2 3">
    <name type="scientific">Laetiporus sulphureus 93-53</name>
    <dbReference type="NCBI Taxonomy" id="1314785"/>
    <lineage>
        <taxon>Eukaryota</taxon>
        <taxon>Fungi</taxon>
        <taxon>Dikarya</taxon>
        <taxon>Basidiomycota</taxon>
        <taxon>Agaricomycotina</taxon>
        <taxon>Agaricomycetes</taxon>
        <taxon>Polyporales</taxon>
        <taxon>Laetiporus</taxon>
    </lineage>
</organism>
<dbReference type="GeneID" id="63829055"/>
<dbReference type="AlphaFoldDB" id="A0A165GU58"/>
<protein>
    <submittedName>
        <fullName evidence="2">Uncharacterized protein</fullName>
    </submittedName>
</protein>
<evidence type="ECO:0000256" key="1">
    <source>
        <dbReference type="SAM" id="MobiDB-lite"/>
    </source>
</evidence>
<evidence type="ECO:0000313" key="3">
    <source>
        <dbReference type="Proteomes" id="UP000076871"/>
    </source>
</evidence>
<dbReference type="InParanoid" id="A0A165GU58"/>
<feature type="compositionally biased region" description="Pro residues" evidence="1">
    <location>
        <begin position="442"/>
        <end position="457"/>
    </location>
</feature>
<dbReference type="Proteomes" id="UP000076871">
    <property type="component" value="Unassembled WGS sequence"/>
</dbReference>
<keyword evidence="3" id="KW-1185">Reference proteome</keyword>
<feature type="region of interest" description="Disordered" evidence="1">
    <location>
        <begin position="632"/>
        <end position="668"/>
    </location>
</feature>